<accession>A0ABV2AGA9</accession>
<feature type="region of interest" description="Disordered" evidence="1">
    <location>
        <begin position="274"/>
        <end position="307"/>
    </location>
</feature>
<feature type="region of interest" description="Disordered" evidence="1">
    <location>
        <begin position="360"/>
        <end position="385"/>
    </location>
</feature>
<keyword evidence="3" id="KW-1185">Reference proteome</keyword>
<name>A0ABV2AGA9_9EUKA</name>
<feature type="region of interest" description="Disordered" evidence="1">
    <location>
        <begin position="452"/>
        <end position="481"/>
    </location>
</feature>
<reference evidence="2 3" key="1">
    <citation type="journal article" date="2024" name="BMC Biol.">
        <title>Comparative genomics of Ascetosporea gives new insight into the evolutionary basis for animal parasitism in Rhizaria.</title>
        <authorList>
            <person name="Hiltunen Thoren M."/>
            <person name="Onut-Brannstrom I."/>
            <person name="Alfjorden A."/>
            <person name="Peckova H."/>
            <person name="Swords F."/>
            <person name="Hooper C."/>
            <person name="Holzer A.S."/>
            <person name="Bass D."/>
            <person name="Burki F."/>
        </authorList>
    </citation>
    <scope>NUCLEOTIDE SEQUENCE [LARGE SCALE GENOMIC DNA]</scope>
    <source>
        <strain evidence="2">20-A016</strain>
    </source>
</reference>
<gene>
    <name evidence="2" type="ORF">MHBO_000644</name>
</gene>
<comment type="caution">
    <text evidence="2">The sequence shown here is derived from an EMBL/GenBank/DDBJ whole genome shotgun (WGS) entry which is preliminary data.</text>
</comment>
<sequence>MSFTKNDNLKKWALHGEALLKLGLEFFKKVHSERNLLLTEPSPLDELESLKLPNGKVSNHLLDKSRVRTPLDAAESPLELNELFISPLLANSVEKQRWDLGDFLKQNENYMTNLIESAESTKKFSEDFEQCVQRNSQKDLDLKNLQMNHIANFIIKEALSYFGNTIKIDKMISNDCIPSLNFDSLKKAVHGNFPEEDKDEACRSPANTSSDDLAPAFIPSQEFTKNFRKTLRRSSKVYARILLEIYEKLNAFEFYYDPLPDQLLSGETRKIKEVKLPQKIPPPPLEQNSSRTVGAEDGDLDSNDRIFGRRNSAVFKKRSKSLPDRRSADPDDLDCSGAIQTSRAFQGDFGPRKVAIEMRRSSSKEGLPRYTPAKHAAASPFPARRTVQRRVITPLPPTTQYRPPLKQAAMSSSFNAYRFQRIVPTYPSSINPSPLTHLTTLTNPMNFVSASMAGTNKGRRPVGNEVESGGKRAKLSAESVQVEERNSSTMLTSFIEQQRAGLHFSSRFRSSPEDKKEEAFSVGAGGGREVGSGFLSPKIVRRILNGRKELLNGIGKAHVIPPPPPIVRRGVLVRTAFPISK</sequence>
<evidence type="ECO:0000313" key="2">
    <source>
        <dbReference type="EMBL" id="MES1918726.1"/>
    </source>
</evidence>
<dbReference type="EMBL" id="JBDODL010000114">
    <property type="protein sequence ID" value="MES1918726.1"/>
    <property type="molecule type" value="Genomic_DNA"/>
</dbReference>
<organism evidence="2 3">
    <name type="scientific">Bonamia ostreae</name>
    <dbReference type="NCBI Taxonomy" id="126728"/>
    <lineage>
        <taxon>Eukaryota</taxon>
        <taxon>Sar</taxon>
        <taxon>Rhizaria</taxon>
        <taxon>Endomyxa</taxon>
        <taxon>Ascetosporea</taxon>
        <taxon>Haplosporida</taxon>
        <taxon>Bonamia</taxon>
    </lineage>
</organism>
<dbReference type="Proteomes" id="UP001439008">
    <property type="component" value="Unassembled WGS sequence"/>
</dbReference>
<proteinExistence type="predicted"/>
<evidence type="ECO:0000256" key="1">
    <source>
        <dbReference type="SAM" id="MobiDB-lite"/>
    </source>
</evidence>
<protein>
    <submittedName>
        <fullName evidence="2">Uncharacterized protein</fullName>
    </submittedName>
</protein>
<evidence type="ECO:0000313" key="3">
    <source>
        <dbReference type="Proteomes" id="UP001439008"/>
    </source>
</evidence>